<feature type="compositionally biased region" description="Basic and acidic residues" evidence="1">
    <location>
        <begin position="130"/>
        <end position="143"/>
    </location>
</feature>
<sequence>MVATGPFAYMKVSSLCQVGKITVQPSGVMDVDMKVGSDDGLCAIPLTKDHGGSYASFGVSPPPEHGHAFLYSYYGHTYVDYTAATAYSGPDQFGVTLIPGQGQPRRQLNVKVTVVAVGAAATPAAATAAKTEKKPEAKAEEPAKTTAHKAVTRKKSVVHHRVVRRRR</sequence>
<evidence type="ECO:0000313" key="2">
    <source>
        <dbReference type="EMBL" id="TPW34273.1"/>
    </source>
</evidence>
<dbReference type="EMBL" id="SORZ01000002">
    <property type="protein sequence ID" value="TPW34273.1"/>
    <property type="molecule type" value="Genomic_DNA"/>
</dbReference>
<gene>
    <name evidence="2" type="ORF">E3202_07145</name>
</gene>
<organism evidence="2 3">
    <name type="scientific">Oecophyllibacter saccharovorans</name>
    <dbReference type="NCBI Taxonomy" id="2558360"/>
    <lineage>
        <taxon>Bacteria</taxon>
        <taxon>Pseudomonadati</taxon>
        <taxon>Pseudomonadota</taxon>
        <taxon>Alphaproteobacteria</taxon>
        <taxon>Acetobacterales</taxon>
        <taxon>Acetobacteraceae</taxon>
        <taxon>Oecophyllibacter</taxon>
    </lineage>
</organism>
<evidence type="ECO:0000256" key="1">
    <source>
        <dbReference type="SAM" id="MobiDB-lite"/>
    </source>
</evidence>
<feature type="compositionally biased region" description="Basic residues" evidence="1">
    <location>
        <begin position="146"/>
        <end position="167"/>
    </location>
</feature>
<protein>
    <submittedName>
        <fullName evidence="2">Uncharacterized protein</fullName>
    </submittedName>
</protein>
<dbReference type="AlphaFoldDB" id="A0A506UM69"/>
<dbReference type="Proteomes" id="UP000315037">
    <property type="component" value="Unassembled WGS sequence"/>
</dbReference>
<keyword evidence="3" id="KW-1185">Reference proteome</keyword>
<accession>A0A506UM69</accession>
<proteinExistence type="predicted"/>
<comment type="caution">
    <text evidence="2">The sequence shown here is derived from an EMBL/GenBank/DDBJ whole genome shotgun (WGS) entry which is preliminary data.</text>
</comment>
<feature type="region of interest" description="Disordered" evidence="1">
    <location>
        <begin position="125"/>
        <end position="167"/>
    </location>
</feature>
<reference evidence="2 3" key="1">
    <citation type="submission" date="2019-03" db="EMBL/GenBank/DDBJ databases">
        <title>The complete genome sequence of Neokomagataea sp. Jb2 NBRC113641.</title>
        <authorList>
            <person name="Chua K.-O."/>
            <person name="Chan K.-G."/>
            <person name="See-Too W.-S."/>
        </authorList>
    </citation>
    <scope>NUCLEOTIDE SEQUENCE [LARGE SCALE GENOMIC DNA]</scope>
    <source>
        <strain evidence="2 3">Jb2</strain>
    </source>
</reference>
<name>A0A506UM69_9PROT</name>
<evidence type="ECO:0000313" key="3">
    <source>
        <dbReference type="Proteomes" id="UP000315037"/>
    </source>
</evidence>